<dbReference type="STRING" id="37658.SAMN05661086_00418"/>
<dbReference type="RefSeq" id="WP_092559052.1">
    <property type="nucleotide sequence ID" value="NZ_FOYZ01000002.1"/>
</dbReference>
<keyword evidence="2" id="KW-1185">Reference proteome</keyword>
<evidence type="ECO:0000313" key="1">
    <source>
        <dbReference type="EMBL" id="SFR61836.1"/>
    </source>
</evidence>
<dbReference type="AlphaFoldDB" id="A0A1I6I513"/>
<organism evidence="1 2">
    <name type="scientific">Anaeromicropila populeti</name>
    <dbReference type="NCBI Taxonomy" id="37658"/>
    <lineage>
        <taxon>Bacteria</taxon>
        <taxon>Bacillati</taxon>
        <taxon>Bacillota</taxon>
        <taxon>Clostridia</taxon>
        <taxon>Lachnospirales</taxon>
        <taxon>Lachnospiraceae</taxon>
        <taxon>Anaeromicropila</taxon>
    </lineage>
</organism>
<dbReference type="InterPro" id="IPR024064">
    <property type="entry name" value="FdhE-like_sf"/>
</dbReference>
<gene>
    <name evidence="1" type="ORF">SAMN05661086_00418</name>
</gene>
<dbReference type="OrthoDB" id="2476736at2"/>
<reference evidence="1 2" key="1">
    <citation type="submission" date="2016-10" db="EMBL/GenBank/DDBJ databases">
        <authorList>
            <person name="de Groot N.N."/>
        </authorList>
    </citation>
    <scope>NUCLEOTIDE SEQUENCE [LARGE SCALE GENOMIC DNA]</scope>
    <source>
        <strain evidence="1 2">743A</strain>
    </source>
</reference>
<evidence type="ECO:0000313" key="2">
    <source>
        <dbReference type="Proteomes" id="UP000199659"/>
    </source>
</evidence>
<proteinExistence type="predicted"/>
<dbReference type="SUPFAM" id="SSF144020">
    <property type="entry name" value="FdhE-like"/>
    <property type="match status" value="1"/>
</dbReference>
<sequence>MIYCPFCDGQGVINKATIKGTELKLYICDECDTVWKDIYITEDNSENFEDVMNALGRKALWSELTDVERL</sequence>
<dbReference type="Proteomes" id="UP000199659">
    <property type="component" value="Unassembled WGS sequence"/>
</dbReference>
<protein>
    <submittedName>
        <fullName evidence="1">Uncharacterized protein</fullName>
    </submittedName>
</protein>
<name>A0A1I6I513_9FIRM</name>
<accession>A0A1I6I513</accession>
<dbReference type="EMBL" id="FOYZ01000002">
    <property type="protein sequence ID" value="SFR61836.1"/>
    <property type="molecule type" value="Genomic_DNA"/>
</dbReference>